<keyword evidence="5" id="KW-1185">Reference proteome</keyword>
<dbReference type="PROSITE" id="PS01186">
    <property type="entry name" value="EGF_2"/>
    <property type="match status" value="1"/>
</dbReference>
<evidence type="ECO:0000256" key="1">
    <source>
        <dbReference type="SAM" id="SignalP"/>
    </source>
</evidence>
<proteinExistence type="predicted"/>
<dbReference type="InterPro" id="IPR000742">
    <property type="entry name" value="EGF"/>
</dbReference>
<evidence type="ECO:0000259" key="2">
    <source>
        <dbReference type="PROSITE" id="PS00022"/>
    </source>
</evidence>
<feature type="signal peptide" evidence="1">
    <location>
        <begin position="1"/>
        <end position="24"/>
    </location>
</feature>
<dbReference type="Proteomes" id="UP000683360">
    <property type="component" value="Unassembled WGS sequence"/>
</dbReference>
<dbReference type="PROSITE" id="PS00022">
    <property type="entry name" value="EGF_1"/>
    <property type="match status" value="1"/>
</dbReference>
<evidence type="ECO:0000313" key="5">
    <source>
        <dbReference type="Proteomes" id="UP000683360"/>
    </source>
</evidence>
<gene>
    <name evidence="4" type="ORF">MEDL_30833</name>
</gene>
<dbReference type="AlphaFoldDB" id="A0A8S3SG18"/>
<keyword evidence="1" id="KW-0732">Signal</keyword>
<name>A0A8S3SG18_MYTED</name>
<dbReference type="EMBL" id="CAJPWZ010001503">
    <property type="protein sequence ID" value="CAG2217115.1"/>
    <property type="molecule type" value="Genomic_DNA"/>
</dbReference>
<accession>A0A8S3SG18</accession>
<organism evidence="4 5">
    <name type="scientific">Mytilus edulis</name>
    <name type="common">Blue mussel</name>
    <dbReference type="NCBI Taxonomy" id="6550"/>
    <lineage>
        <taxon>Eukaryota</taxon>
        <taxon>Metazoa</taxon>
        <taxon>Spiralia</taxon>
        <taxon>Lophotrochozoa</taxon>
        <taxon>Mollusca</taxon>
        <taxon>Bivalvia</taxon>
        <taxon>Autobranchia</taxon>
        <taxon>Pteriomorphia</taxon>
        <taxon>Mytilida</taxon>
        <taxon>Mytiloidea</taxon>
        <taxon>Mytilidae</taxon>
        <taxon>Mytilinae</taxon>
        <taxon>Mytilus</taxon>
    </lineage>
</organism>
<feature type="domain" description="EGF-like" evidence="2 3">
    <location>
        <begin position="90"/>
        <end position="101"/>
    </location>
</feature>
<evidence type="ECO:0000259" key="3">
    <source>
        <dbReference type="PROSITE" id="PS01186"/>
    </source>
</evidence>
<comment type="caution">
    <text evidence="4">The sequence shown here is derived from an EMBL/GenBank/DDBJ whole genome shotgun (WGS) entry which is preliminary data.</text>
</comment>
<protein>
    <recommendedName>
        <fullName evidence="2 3">EGF-like domain-containing protein</fullName>
    </recommendedName>
</protein>
<dbReference type="OrthoDB" id="6141295at2759"/>
<evidence type="ECO:0000313" key="4">
    <source>
        <dbReference type="EMBL" id="CAG2217115.1"/>
    </source>
</evidence>
<reference evidence="4" key="1">
    <citation type="submission" date="2021-03" db="EMBL/GenBank/DDBJ databases">
        <authorList>
            <person name="Bekaert M."/>
        </authorList>
    </citation>
    <scope>NUCLEOTIDE SEQUENCE</scope>
</reference>
<sequence length="256" mass="29624">MWLIQNNVFFLYCIDLVCPKIAHCNHRRCKTPADNHCEYCEGEVKDMSFWRAYTPYPLSTRKTCEKACSWRSDSTRCFPGNCTDDLASNCNCWHGFSGHHCENIIADVNTSYAEAKLRDTDTNKIITTPIDPNQPGPQPIRWTNHVNWKEIDIEISFKFPDLGKPPDYDPKGEQHFVIDFKYGVVHASMQLKHYKEKAKPKEWKNKTVPINGKVHSIDYIFQWDLIKPYHPCSVENSSCVEPPVKSYNDVTDSVSK</sequence>
<feature type="chain" id="PRO_5035788509" description="EGF-like domain-containing protein" evidence="1">
    <location>
        <begin position="25"/>
        <end position="256"/>
    </location>
</feature>